<dbReference type="InterPro" id="IPR015424">
    <property type="entry name" value="PyrdxlP-dep_Trfase"/>
</dbReference>
<keyword evidence="6" id="KW-0663">Pyridoxal phosphate</keyword>
<comment type="caution">
    <text evidence="9">The sequence shown here is derived from an EMBL/GenBank/DDBJ whole genome shotgun (WGS) entry which is preliminary data.</text>
</comment>
<protein>
    <recommendedName>
        <fullName evidence="3">aspartate transaminase</fullName>
        <ecNumber evidence="3">2.6.1.1</ecNumber>
    </recommendedName>
</protein>
<dbReference type="GO" id="GO:0004069">
    <property type="term" value="F:L-aspartate:2-oxoglutarate aminotransferase activity"/>
    <property type="evidence" value="ECO:0007669"/>
    <property type="project" value="UniProtKB-EC"/>
</dbReference>
<keyword evidence="10" id="KW-1185">Reference proteome</keyword>
<evidence type="ECO:0000259" key="8">
    <source>
        <dbReference type="Pfam" id="PF00155"/>
    </source>
</evidence>
<dbReference type="Gene3D" id="3.90.1150.10">
    <property type="entry name" value="Aspartate Aminotransferase, domain 1"/>
    <property type="match status" value="1"/>
</dbReference>
<comment type="catalytic activity">
    <reaction evidence="7">
        <text>L-aspartate + 2-oxoglutarate = oxaloacetate + L-glutamate</text>
        <dbReference type="Rhea" id="RHEA:21824"/>
        <dbReference type="ChEBI" id="CHEBI:16452"/>
        <dbReference type="ChEBI" id="CHEBI:16810"/>
        <dbReference type="ChEBI" id="CHEBI:29985"/>
        <dbReference type="ChEBI" id="CHEBI:29991"/>
        <dbReference type="EC" id="2.6.1.1"/>
    </reaction>
</comment>
<gene>
    <name evidence="9" type="ORF">GCM10007301_39680</name>
</gene>
<dbReference type="AlphaFoldDB" id="A0A917C7U4"/>
<dbReference type="InterPro" id="IPR015422">
    <property type="entry name" value="PyrdxlP-dep_Trfase_small"/>
</dbReference>
<evidence type="ECO:0000313" key="10">
    <source>
        <dbReference type="Proteomes" id="UP000606044"/>
    </source>
</evidence>
<name>A0A917C7U4_9HYPH</name>
<evidence type="ECO:0000256" key="7">
    <source>
        <dbReference type="ARBA" id="ARBA00049185"/>
    </source>
</evidence>
<dbReference type="GO" id="GO:0030170">
    <property type="term" value="F:pyridoxal phosphate binding"/>
    <property type="evidence" value="ECO:0007669"/>
    <property type="project" value="InterPro"/>
</dbReference>
<evidence type="ECO:0000256" key="6">
    <source>
        <dbReference type="ARBA" id="ARBA00022898"/>
    </source>
</evidence>
<evidence type="ECO:0000313" key="9">
    <source>
        <dbReference type="EMBL" id="GGF75791.1"/>
    </source>
</evidence>
<proteinExistence type="inferred from homology"/>
<dbReference type="InterPro" id="IPR015421">
    <property type="entry name" value="PyrdxlP-dep_Trfase_major"/>
</dbReference>
<dbReference type="GO" id="GO:0006520">
    <property type="term" value="P:amino acid metabolic process"/>
    <property type="evidence" value="ECO:0007669"/>
    <property type="project" value="InterPro"/>
</dbReference>
<comment type="similarity">
    <text evidence="2">Belongs to the class-I pyridoxal-phosphate-dependent aminotransferase family.</text>
</comment>
<evidence type="ECO:0000256" key="5">
    <source>
        <dbReference type="ARBA" id="ARBA00022679"/>
    </source>
</evidence>
<dbReference type="EMBL" id="BMCT01000006">
    <property type="protein sequence ID" value="GGF75791.1"/>
    <property type="molecule type" value="Genomic_DNA"/>
</dbReference>
<organism evidence="9 10">
    <name type="scientific">Azorhizobium oxalatiphilum</name>
    <dbReference type="NCBI Taxonomy" id="980631"/>
    <lineage>
        <taxon>Bacteria</taxon>
        <taxon>Pseudomonadati</taxon>
        <taxon>Pseudomonadota</taxon>
        <taxon>Alphaproteobacteria</taxon>
        <taxon>Hyphomicrobiales</taxon>
        <taxon>Xanthobacteraceae</taxon>
        <taxon>Azorhizobium</taxon>
    </lineage>
</organism>
<dbReference type="PANTHER" id="PTHR46383:SF1">
    <property type="entry name" value="ASPARTATE AMINOTRANSFERASE"/>
    <property type="match status" value="1"/>
</dbReference>
<dbReference type="NCBIfam" id="NF004770">
    <property type="entry name" value="PRK06108.1"/>
    <property type="match status" value="1"/>
</dbReference>
<keyword evidence="5" id="KW-0808">Transferase</keyword>
<dbReference type="Gene3D" id="3.40.640.10">
    <property type="entry name" value="Type I PLP-dependent aspartate aminotransferase-like (Major domain)"/>
    <property type="match status" value="1"/>
</dbReference>
<evidence type="ECO:0000256" key="2">
    <source>
        <dbReference type="ARBA" id="ARBA00007441"/>
    </source>
</evidence>
<dbReference type="PANTHER" id="PTHR46383">
    <property type="entry name" value="ASPARTATE AMINOTRANSFERASE"/>
    <property type="match status" value="1"/>
</dbReference>
<feature type="domain" description="Aminotransferase class I/classII large" evidence="8">
    <location>
        <begin position="57"/>
        <end position="403"/>
    </location>
</feature>
<dbReference type="InterPro" id="IPR004839">
    <property type="entry name" value="Aminotransferase_I/II_large"/>
</dbReference>
<dbReference type="Proteomes" id="UP000606044">
    <property type="component" value="Unassembled WGS sequence"/>
</dbReference>
<evidence type="ECO:0000256" key="3">
    <source>
        <dbReference type="ARBA" id="ARBA00012753"/>
    </source>
</evidence>
<dbReference type="InterPro" id="IPR050596">
    <property type="entry name" value="AspAT/PAT-like"/>
</dbReference>
<reference evidence="9" key="2">
    <citation type="submission" date="2020-09" db="EMBL/GenBank/DDBJ databases">
        <authorList>
            <person name="Sun Q."/>
            <person name="Sedlacek I."/>
        </authorList>
    </citation>
    <scope>NUCLEOTIDE SEQUENCE</scope>
    <source>
        <strain evidence="9">CCM 7897</strain>
    </source>
</reference>
<keyword evidence="4 9" id="KW-0032">Aminotransferase</keyword>
<dbReference type="Pfam" id="PF00155">
    <property type="entry name" value="Aminotran_1_2"/>
    <property type="match status" value="1"/>
</dbReference>
<dbReference type="CDD" id="cd00609">
    <property type="entry name" value="AAT_like"/>
    <property type="match status" value="1"/>
</dbReference>
<sequence length="411" mass="44765">MTAVSRLAPASADPALAASSDRMLRQVAAHVAALPQSGIVEVVNYGRTREGMIPMWVGEGDLPTPSFICDAAAEALHGGQTFYTWQRGIPELRQSIARYMSKLYGIPETPERFFVCGSGMQAINIAFNIALAAGDEVIIPTPAWPNAAAAAMTRGAKPVFVPFGYDEQTGFSLDFDRIADAITPRTRAIFLNTPANPTGFVASREDLQTMLDLARAKGLWIVADEIYGRFYYGEEGRAPSFHDIMEPDDHILFVQTFSKNWAMTGWRIGWIEAPPALGQIIENLVQFSTSGVAPFMQRGAIAALEQGEPFVAEQIARARKGCDLVADPLIATGKVDLVKPKGAFYLFMSVPGYDDVRALALRLVDEANIGLAPGTAFGPGGERFLRLCYARGEAQLTEATKRLVTWLERQN</sequence>
<dbReference type="SUPFAM" id="SSF53383">
    <property type="entry name" value="PLP-dependent transferases"/>
    <property type="match status" value="1"/>
</dbReference>
<dbReference type="EC" id="2.6.1.1" evidence="3"/>
<comment type="cofactor">
    <cofactor evidence="1">
        <name>pyridoxal 5'-phosphate</name>
        <dbReference type="ChEBI" id="CHEBI:597326"/>
    </cofactor>
</comment>
<reference evidence="9" key="1">
    <citation type="journal article" date="2014" name="Int. J. Syst. Evol. Microbiol.">
        <title>Complete genome sequence of Corynebacterium casei LMG S-19264T (=DSM 44701T), isolated from a smear-ripened cheese.</title>
        <authorList>
            <consortium name="US DOE Joint Genome Institute (JGI-PGF)"/>
            <person name="Walter F."/>
            <person name="Albersmeier A."/>
            <person name="Kalinowski J."/>
            <person name="Ruckert C."/>
        </authorList>
    </citation>
    <scope>NUCLEOTIDE SEQUENCE</scope>
    <source>
        <strain evidence="9">CCM 7897</strain>
    </source>
</reference>
<accession>A0A917C7U4</accession>
<evidence type="ECO:0000256" key="4">
    <source>
        <dbReference type="ARBA" id="ARBA00022576"/>
    </source>
</evidence>
<evidence type="ECO:0000256" key="1">
    <source>
        <dbReference type="ARBA" id="ARBA00001933"/>
    </source>
</evidence>